<keyword evidence="2" id="KW-1185">Reference proteome</keyword>
<evidence type="ECO:0000313" key="1">
    <source>
        <dbReference type="EMBL" id="MEV0974766.1"/>
    </source>
</evidence>
<protein>
    <submittedName>
        <fullName evidence="1">Uncharacterized protein</fullName>
    </submittedName>
</protein>
<dbReference type="Proteomes" id="UP001551675">
    <property type="component" value="Unassembled WGS sequence"/>
</dbReference>
<organism evidence="1 2">
    <name type="scientific">Microtetraspora glauca</name>
    <dbReference type="NCBI Taxonomy" id="1996"/>
    <lineage>
        <taxon>Bacteria</taxon>
        <taxon>Bacillati</taxon>
        <taxon>Actinomycetota</taxon>
        <taxon>Actinomycetes</taxon>
        <taxon>Streptosporangiales</taxon>
        <taxon>Streptosporangiaceae</taxon>
        <taxon>Microtetraspora</taxon>
    </lineage>
</organism>
<proteinExistence type="predicted"/>
<dbReference type="EMBL" id="JBFALK010000035">
    <property type="protein sequence ID" value="MEV0974766.1"/>
    <property type="molecule type" value="Genomic_DNA"/>
</dbReference>
<dbReference type="RefSeq" id="WP_358141745.1">
    <property type="nucleotide sequence ID" value="NZ_JBFALK010000035.1"/>
</dbReference>
<gene>
    <name evidence="1" type="ORF">AB0I59_39760</name>
</gene>
<reference evidence="1 2" key="1">
    <citation type="submission" date="2024-06" db="EMBL/GenBank/DDBJ databases">
        <title>The Natural Products Discovery Center: Release of the First 8490 Sequenced Strains for Exploring Actinobacteria Biosynthetic Diversity.</title>
        <authorList>
            <person name="Kalkreuter E."/>
            <person name="Kautsar S.A."/>
            <person name="Yang D."/>
            <person name="Bader C.D."/>
            <person name="Teijaro C.N."/>
            <person name="Fluegel L."/>
            <person name="Davis C.M."/>
            <person name="Simpson J.R."/>
            <person name="Lauterbach L."/>
            <person name="Steele A.D."/>
            <person name="Gui C."/>
            <person name="Meng S."/>
            <person name="Li G."/>
            <person name="Viehrig K."/>
            <person name="Ye F."/>
            <person name="Su P."/>
            <person name="Kiefer A.F."/>
            <person name="Nichols A."/>
            <person name="Cepeda A.J."/>
            <person name="Yan W."/>
            <person name="Fan B."/>
            <person name="Jiang Y."/>
            <person name="Adhikari A."/>
            <person name="Zheng C.-J."/>
            <person name="Schuster L."/>
            <person name="Cowan T.M."/>
            <person name="Smanski M.J."/>
            <person name="Chevrette M.G."/>
            <person name="De Carvalho L.P.S."/>
            <person name="Shen B."/>
        </authorList>
    </citation>
    <scope>NUCLEOTIDE SEQUENCE [LARGE SCALE GENOMIC DNA]</scope>
    <source>
        <strain evidence="1 2">NPDC050100</strain>
    </source>
</reference>
<sequence>MTELISQTSEDEVQGIALIELEARAKRLKQMTFGQYKAIRQSAIDLGSPPEVASTLPWLAADPQAMVSALRAAASREEIIVRGVLGHAIEADVLTAFILRSLENMRAEEHRYRGKFNLPRYTSLEDNRALRADLSAHASVAAARTYIAEQLQVVDGHIDRRSPYGEDIRRNGIRRGGVLFPVVIDLPGKQRIGGFDSTDCYSRTLFAQQHSGITVPDVLDWWLEYPPTTTKEFKDHPLKLMRDKLVAVAEKIGAGKPVSEEESQAVLRAVMPKTMLVLAVRDTEGLGIDEVRRRLVSERHLDKQLEFTIDTKNETRAEAVIAEVARRGLLPEHPTVAQRDLLELLENPRPLVDAGNFHGDDVAVVAAAVFLPTPRSPIDRLIFPAIASRGVIAPDDRRKGLRSELAAQVIMRVVDSGVGDRELRKSALERALRNPRLKGVVFDDAPVPELLSAALAELEEFERVKRRGDPPVWGPAMRQITLRGGFYLFFGRNLGLGRSPVGGKAGGDNREPTQIIEHLGTTTAGLNQLAQAIFDGRKGLKVRLLDADAPAVQDLDTEPAEDDVLTDAKLRAWLAGAAAKADKDRQGEDDSARARVAQDALHARELTDELEDTVGRIGTHADAVDTDKKGKPYVALHGLQDPDKLRHRLSRLSKQLSNWHTAHEVLNGNMDIGDGDEE</sequence>
<name>A0ABV3GT08_MICGL</name>
<evidence type="ECO:0000313" key="2">
    <source>
        <dbReference type="Proteomes" id="UP001551675"/>
    </source>
</evidence>
<comment type="caution">
    <text evidence="1">The sequence shown here is derived from an EMBL/GenBank/DDBJ whole genome shotgun (WGS) entry which is preliminary data.</text>
</comment>
<accession>A0ABV3GT08</accession>